<dbReference type="EMBL" id="BCMM01000033">
    <property type="protein sequence ID" value="GAQ65695.1"/>
    <property type="molecule type" value="Genomic_DNA"/>
</dbReference>
<evidence type="ECO:0000313" key="1">
    <source>
        <dbReference type="EMBL" id="GAQ65695.1"/>
    </source>
</evidence>
<sequence>MDVKDVLIDAFGRIKEEVHAAVDGLSPADLHARPAPDANSVAWLVWHLTRIQDDHVADAAGHEQVWLSQGWEQRFGLALPARDTGYGHGPEQVERVRVASGDLLTGYFDAVHERTGEFVRGVDADGLDRVVDERWTPAVTLGVRLVSVLADDLQHVGQAAYVRGLVLREDRRRTAGTG</sequence>
<organism evidence="1 2">
    <name type="scientific">Streptomyces scabiei</name>
    <dbReference type="NCBI Taxonomy" id="1930"/>
    <lineage>
        <taxon>Bacteria</taxon>
        <taxon>Bacillati</taxon>
        <taxon>Actinomycetota</taxon>
        <taxon>Actinomycetes</taxon>
        <taxon>Kitasatosporales</taxon>
        <taxon>Streptomycetaceae</taxon>
        <taxon>Streptomyces</taxon>
    </lineage>
</organism>
<dbReference type="InterPro" id="IPR034660">
    <property type="entry name" value="DinB/YfiT-like"/>
</dbReference>
<reference evidence="2" key="3">
    <citation type="submission" date="2016-02" db="EMBL/GenBank/DDBJ databases">
        <title>Draft genome of pathogenic Streptomyces sp. in Japan.</title>
        <authorList>
            <person name="Tomihama T."/>
            <person name="Ikenaga M."/>
            <person name="Sakai M."/>
            <person name="Okubo T."/>
            <person name="Ikeda S."/>
        </authorList>
    </citation>
    <scope>NUCLEOTIDE SEQUENCE [LARGE SCALE GENOMIC DNA]</scope>
    <source>
        <strain evidence="2">S58</strain>
    </source>
</reference>
<dbReference type="RefSeq" id="WP_059083040.1">
    <property type="nucleotide sequence ID" value="NZ_BCMM01000033.1"/>
</dbReference>
<dbReference type="OrthoDB" id="2363925at2"/>
<name>A0A100JU30_STRSC</name>
<reference evidence="1 2" key="2">
    <citation type="journal article" date="2016" name="Genome Announc.">
        <title>Draft Genome Sequences of Streptomyces scabiei S58, Streptomyces turgidiscabies T45, and Streptomyces acidiscabies a10, the Pathogens of Potato Common Scab, Isolated in Japan.</title>
        <authorList>
            <person name="Tomihama T."/>
            <person name="Nishi Y."/>
            <person name="Sakai M."/>
            <person name="Ikenaga M."/>
            <person name="Okubo T."/>
            <person name="Ikeda S."/>
        </authorList>
    </citation>
    <scope>NUCLEOTIDE SEQUENCE [LARGE SCALE GENOMIC DNA]</scope>
    <source>
        <strain evidence="1 2">S58</strain>
    </source>
</reference>
<dbReference type="Proteomes" id="UP000067448">
    <property type="component" value="Unassembled WGS sequence"/>
</dbReference>
<accession>A0A100JU30</accession>
<dbReference type="InterPro" id="IPR007061">
    <property type="entry name" value="MST-like"/>
</dbReference>
<dbReference type="AlphaFoldDB" id="A0A100JU30"/>
<reference evidence="2" key="1">
    <citation type="submission" date="2015-11" db="EMBL/GenBank/DDBJ databases">
        <authorList>
            <consortium name="Cross-ministerial Strategic Innovation Promotion Program (SIP) consortium"/>
            <person name="Tomihama T."/>
            <person name="Ikenaga M."/>
            <person name="Sakai M."/>
            <person name="Okubo T."/>
            <person name="Ikeda S."/>
        </authorList>
    </citation>
    <scope>NUCLEOTIDE SEQUENCE [LARGE SCALE GENOMIC DNA]</scope>
    <source>
        <strain evidence="2">S58</strain>
    </source>
</reference>
<dbReference type="Gene3D" id="1.20.120.450">
    <property type="entry name" value="dinb family like domain"/>
    <property type="match status" value="1"/>
</dbReference>
<dbReference type="Pfam" id="PF04978">
    <property type="entry name" value="MST"/>
    <property type="match status" value="1"/>
</dbReference>
<comment type="caution">
    <text evidence="1">The sequence shown here is derived from an EMBL/GenBank/DDBJ whole genome shotgun (WGS) entry which is preliminary data.</text>
</comment>
<protein>
    <submittedName>
        <fullName evidence="1">DinB superfamily protein</fullName>
    </submittedName>
</protein>
<gene>
    <name evidence="1" type="ORF">SsS58_06110</name>
</gene>
<dbReference type="NCBIfam" id="NF047843">
    <property type="entry name" value="MST_Rv0443"/>
    <property type="match status" value="1"/>
</dbReference>
<proteinExistence type="predicted"/>
<dbReference type="SUPFAM" id="SSF109854">
    <property type="entry name" value="DinB/YfiT-like putative metalloenzymes"/>
    <property type="match status" value="1"/>
</dbReference>
<evidence type="ECO:0000313" key="2">
    <source>
        <dbReference type="Proteomes" id="UP000067448"/>
    </source>
</evidence>